<dbReference type="SUPFAM" id="SSF56281">
    <property type="entry name" value="Metallo-hydrolase/oxidoreductase"/>
    <property type="match status" value="1"/>
</dbReference>
<keyword evidence="5" id="KW-0862">Zinc</keyword>
<dbReference type="Gene3D" id="3.60.15.10">
    <property type="entry name" value="Ribonuclease Z/Hydroxyacylglutathione hydrolase-like"/>
    <property type="match status" value="1"/>
</dbReference>
<keyword evidence="4" id="KW-0378">Hydrolase</keyword>
<dbReference type="InterPro" id="IPR001279">
    <property type="entry name" value="Metallo-B-lactamas"/>
</dbReference>
<evidence type="ECO:0000313" key="7">
    <source>
        <dbReference type="EMBL" id="EXJ60789.1"/>
    </source>
</evidence>
<protein>
    <recommendedName>
        <fullName evidence="6">Metallo-beta-lactamase domain-containing protein</fullName>
    </recommendedName>
</protein>
<feature type="domain" description="Metallo-beta-lactamase" evidence="6">
    <location>
        <begin position="67"/>
        <end position="279"/>
    </location>
</feature>
<organism evidence="7 8">
    <name type="scientific">Cladophialophora yegresii CBS 114405</name>
    <dbReference type="NCBI Taxonomy" id="1182544"/>
    <lineage>
        <taxon>Eukaryota</taxon>
        <taxon>Fungi</taxon>
        <taxon>Dikarya</taxon>
        <taxon>Ascomycota</taxon>
        <taxon>Pezizomycotina</taxon>
        <taxon>Eurotiomycetes</taxon>
        <taxon>Chaetothyriomycetidae</taxon>
        <taxon>Chaetothyriales</taxon>
        <taxon>Herpotrichiellaceae</taxon>
        <taxon>Cladophialophora</taxon>
    </lineage>
</organism>
<dbReference type="EMBL" id="AMGW01000003">
    <property type="protein sequence ID" value="EXJ60789.1"/>
    <property type="molecule type" value="Genomic_DNA"/>
</dbReference>
<evidence type="ECO:0000256" key="5">
    <source>
        <dbReference type="ARBA" id="ARBA00022833"/>
    </source>
</evidence>
<dbReference type="PANTHER" id="PTHR42978">
    <property type="entry name" value="QUORUM-QUENCHING LACTONASE YTNP-RELATED-RELATED"/>
    <property type="match status" value="1"/>
</dbReference>
<evidence type="ECO:0000256" key="1">
    <source>
        <dbReference type="ARBA" id="ARBA00001947"/>
    </source>
</evidence>
<dbReference type="eggNOG" id="ENOG502SIPA">
    <property type="taxonomic scope" value="Eukaryota"/>
</dbReference>
<dbReference type="GO" id="GO:0016787">
    <property type="term" value="F:hydrolase activity"/>
    <property type="evidence" value="ECO:0007669"/>
    <property type="project" value="UniProtKB-KW"/>
</dbReference>
<dbReference type="InterPro" id="IPR051013">
    <property type="entry name" value="MBL_superfamily_lactonases"/>
</dbReference>
<dbReference type="OrthoDB" id="10250730at2759"/>
<evidence type="ECO:0000259" key="6">
    <source>
        <dbReference type="SMART" id="SM00849"/>
    </source>
</evidence>
<dbReference type="SMART" id="SM00849">
    <property type="entry name" value="Lactamase_B"/>
    <property type="match status" value="1"/>
</dbReference>
<dbReference type="STRING" id="1182544.W9WQY8"/>
<dbReference type="Proteomes" id="UP000019473">
    <property type="component" value="Unassembled WGS sequence"/>
</dbReference>
<gene>
    <name evidence="7" type="ORF">A1O7_04942</name>
</gene>
<keyword evidence="8" id="KW-1185">Reference proteome</keyword>
<sequence>MTSTTTSDGAADLLVRATIPAYKCPPGTKMHILDLGSLEIDEGWLLRGANTSSAANRNPENKYRELIVISALIDYPGVGLILYETGCAENLEVAWGAPLTDIFPRTEYTEEQKLPAAIKAAGYDIKDVKAVIIGHLHLDHAGGLEHFMDTDVPIYVHEEEFKHACWAVATGADLGVYLHHYMDLQKLKWVTFTEDHLDLYQGITLHHSPGHTPGLCIMQINLPQDGTFIWTTDQFHIAENYELSHPHGWLARDHNAWIRSSKMIQRLQKAFNAQLIFGHDKTVATKFKQAKPFYE</sequence>
<evidence type="ECO:0000256" key="3">
    <source>
        <dbReference type="ARBA" id="ARBA00022723"/>
    </source>
</evidence>
<dbReference type="GeneID" id="19179527"/>
<dbReference type="VEuPathDB" id="FungiDB:A1O7_04942"/>
<proteinExistence type="inferred from homology"/>
<evidence type="ECO:0000256" key="2">
    <source>
        <dbReference type="ARBA" id="ARBA00007749"/>
    </source>
</evidence>
<dbReference type="Pfam" id="PF00753">
    <property type="entry name" value="Lactamase_B"/>
    <property type="match status" value="1"/>
</dbReference>
<name>W9WQY8_9EURO</name>
<keyword evidence="3" id="KW-0479">Metal-binding</keyword>
<dbReference type="AlphaFoldDB" id="W9WQY8"/>
<dbReference type="RefSeq" id="XP_007757142.1">
    <property type="nucleotide sequence ID" value="XM_007758952.1"/>
</dbReference>
<comment type="cofactor">
    <cofactor evidence="1">
        <name>Zn(2+)</name>
        <dbReference type="ChEBI" id="CHEBI:29105"/>
    </cofactor>
</comment>
<dbReference type="GO" id="GO:0046872">
    <property type="term" value="F:metal ion binding"/>
    <property type="evidence" value="ECO:0007669"/>
    <property type="project" value="UniProtKB-KW"/>
</dbReference>
<comment type="caution">
    <text evidence="7">The sequence shown here is derived from an EMBL/GenBank/DDBJ whole genome shotgun (WGS) entry which is preliminary data.</text>
</comment>
<comment type="similarity">
    <text evidence="2">Belongs to the metallo-beta-lactamase superfamily.</text>
</comment>
<reference evidence="7 8" key="1">
    <citation type="submission" date="2013-03" db="EMBL/GenBank/DDBJ databases">
        <title>The Genome Sequence of Cladophialophora yegresii CBS 114405.</title>
        <authorList>
            <consortium name="The Broad Institute Genomics Platform"/>
            <person name="Cuomo C."/>
            <person name="de Hoog S."/>
            <person name="Gorbushina A."/>
            <person name="Walker B."/>
            <person name="Young S.K."/>
            <person name="Zeng Q."/>
            <person name="Gargeya S."/>
            <person name="Fitzgerald M."/>
            <person name="Haas B."/>
            <person name="Abouelleil A."/>
            <person name="Allen A.W."/>
            <person name="Alvarado L."/>
            <person name="Arachchi H.M."/>
            <person name="Berlin A.M."/>
            <person name="Chapman S.B."/>
            <person name="Gainer-Dewar J."/>
            <person name="Goldberg J."/>
            <person name="Griggs A."/>
            <person name="Gujja S."/>
            <person name="Hansen M."/>
            <person name="Howarth C."/>
            <person name="Imamovic A."/>
            <person name="Ireland A."/>
            <person name="Larimer J."/>
            <person name="McCowan C."/>
            <person name="Murphy C."/>
            <person name="Pearson M."/>
            <person name="Poon T.W."/>
            <person name="Priest M."/>
            <person name="Roberts A."/>
            <person name="Saif S."/>
            <person name="Shea T."/>
            <person name="Sisk P."/>
            <person name="Sykes S."/>
            <person name="Wortman J."/>
            <person name="Nusbaum C."/>
            <person name="Birren B."/>
        </authorList>
    </citation>
    <scope>NUCLEOTIDE SEQUENCE [LARGE SCALE GENOMIC DNA]</scope>
    <source>
        <strain evidence="7 8">CBS 114405</strain>
    </source>
</reference>
<accession>W9WQY8</accession>
<evidence type="ECO:0000313" key="8">
    <source>
        <dbReference type="Proteomes" id="UP000019473"/>
    </source>
</evidence>
<dbReference type="HOGENOM" id="CLU_030571_3_2_1"/>
<dbReference type="CDD" id="cd07729">
    <property type="entry name" value="AHL_lactonase_MBL-fold"/>
    <property type="match status" value="1"/>
</dbReference>
<evidence type="ECO:0000256" key="4">
    <source>
        <dbReference type="ARBA" id="ARBA00022801"/>
    </source>
</evidence>
<dbReference type="PANTHER" id="PTHR42978:SF2">
    <property type="entry name" value="102 KBASES UNSTABLE REGION: FROM 1 TO 119443"/>
    <property type="match status" value="1"/>
</dbReference>
<dbReference type="InterPro" id="IPR036866">
    <property type="entry name" value="RibonucZ/Hydroxyglut_hydro"/>
</dbReference>